<dbReference type="PROSITE" id="PS51725">
    <property type="entry name" value="ABM"/>
    <property type="match status" value="1"/>
</dbReference>
<accession>A0A059FMC1</accession>
<reference evidence="2 3" key="1">
    <citation type="journal article" date="2014" name="Antonie Van Leeuwenhoek">
        <title>Hyphomonas beringensis sp. nov. and Hyphomonas chukchiensis sp. nov., isolated from surface seawater of the Bering Sea and Chukchi Sea.</title>
        <authorList>
            <person name="Li C."/>
            <person name="Lai Q."/>
            <person name="Li G."/>
            <person name="Dong C."/>
            <person name="Wang J."/>
            <person name="Liao Y."/>
            <person name="Shao Z."/>
        </authorList>
    </citation>
    <scope>NUCLEOTIDE SEQUENCE [LARGE SCALE GENOMIC DNA]</scope>
    <source>
        <strain evidence="2 3">MHS-2</strain>
    </source>
</reference>
<name>A0A059FMC1_9PROT</name>
<dbReference type="OrthoDB" id="287932at2"/>
<keyword evidence="3" id="KW-1185">Reference proteome</keyword>
<dbReference type="InterPro" id="IPR007138">
    <property type="entry name" value="ABM_dom"/>
</dbReference>
<dbReference type="EMBL" id="ARYK01000005">
    <property type="protein sequence ID" value="KCZ91825.1"/>
    <property type="molecule type" value="Genomic_DNA"/>
</dbReference>
<evidence type="ECO:0000313" key="2">
    <source>
        <dbReference type="EMBL" id="KCZ91825.1"/>
    </source>
</evidence>
<dbReference type="eggNOG" id="COG1359">
    <property type="taxonomic scope" value="Bacteria"/>
</dbReference>
<comment type="caution">
    <text evidence="2">The sequence shown here is derived from an EMBL/GenBank/DDBJ whole genome shotgun (WGS) entry which is preliminary data.</text>
</comment>
<evidence type="ECO:0000259" key="1">
    <source>
        <dbReference type="PROSITE" id="PS51725"/>
    </source>
</evidence>
<dbReference type="PANTHER" id="PTHR33336:SF15">
    <property type="entry name" value="ABM DOMAIN-CONTAINING PROTEIN"/>
    <property type="match status" value="1"/>
</dbReference>
<dbReference type="STRING" id="1280950.HJO_11927"/>
<dbReference type="SUPFAM" id="SSF54909">
    <property type="entry name" value="Dimeric alpha+beta barrel"/>
    <property type="match status" value="1"/>
</dbReference>
<dbReference type="InterPro" id="IPR011008">
    <property type="entry name" value="Dimeric_a/b-barrel"/>
</dbReference>
<dbReference type="Proteomes" id="UP000025171">
    <property type="component" value="Unassembled WGS sequence"/>
</dbReference>
<organism evidence="2 3">
    <name type="scientific">Hyphomonas johnsonii MHS-2</name>
    <dbReference type="NCBI Taxonomy" id="1280950"/>
    <lineage>
        <taxon>Bacteria</taxon>
        <taxon>Pseudomonadati</taxon>
        <taxon>Pseudomonadota</taxon>
        <taxon>Alphaproteobacteria</taxon>
        <taxon>Hyphomonadales</taxon>
        <taxon>Hyphomonadaceae</taxon>
        <taxon>Hyphomonas</taxon>
    </lineage>
</organism>
<dbReference type="Gene3D" id="3.30.70.100">
    <property type="match status" value="1"/>
</dbReference>
<evidence type="ECO:0000313" key="3">
    <source>
        <dbReference type="Proteomes" id="UP000025171"/>
    </source>
</evidence>
<dbReference type="PANTHER" id="PTHR33336">
    <property type="entry name" value="QUINOL MONOOXYGENASE YGIN-RELATED"/>
    <property type="match status" value="1"/>
</dbReference>
<protein>
    <recommendedName>
        <fullName evidence="1">ABM domain-containing protein</fullName>
    </recommendedName>
</protein>
<sequence length="98" mass="11063">MIVIEGTVRIPPSRLEDARSAMEQMVRASRAEPGCVDYAYAVDVLDAGLIRVSERWESRDALAAHFKTAHMATWRAFFPQLGISDRSLRLYEAEPEPI</sequence>
<dbReference type="GO" id="GO:0003824">
    <property type="term" value="F:catalytic activity"/>
    <property type="evidence" value="ECO:0007669"/>
    <property type="project" value="TreeGrafter"/>
</dbReference>
<dbReference type="PATRIC" id="fig|1280950.3.peg.2391"/>
<dbReference type="AlphaFoldDB" id="A0A059FMC1"/>
<dbReference type="Pfam" id="PF03992">
    <property type="entry name" value="ABM"/>
    <property type="match status" value="1"/>
</dbReference>
<proteinExistence type="predicted"/>
<gene>
    <name evidence="2" type="ORF">HJO_11927</name>
</gene>
<dbReference type="InterPro" id="IPR050744">
    <property type="entry name" value="AI-2_Isomerase_LsrG"/>
</dbReference>
<feature type="domain" description="ABM" evidence="1">
    <location>
        <begin position="2"/>
        <end position="98"/>
    </location>
</feature>